<gene>
    <name evidence="1" type="ORF">TCEB3V08_LOCUS7549</name>
</gene>
<evidence type="ECO:0000313" key="1">
    <source>
        <dbReference type="EMBL" id="CAD7404542.1"/>
    </source>
</evidence>
<accession>A0A7R9CXY7</accession>
<sequence length="249" mass="27951">MPITAQSFKTADETSPENKRLAQQIKLLTCKGRLIRRQEEGGDGPRQFRDFIGRAEELLIEKITDYGSVFEMRKVEFRGNVSIYSEGERRKPCLKKTLSTTERDSNPDLIGGSPVNCVGYACYTGLSPRTAADVGLGRALGPKLGQRRQILPRGREYRKQTSWLTLLGVGEFEGDRNHSQGWPYHWLDQGWGTFCHWKAACGYTDSSRLCIEKKNLSTLDLYSNLYLVIGSLVYCESSASDQAASEAVH</sequence>
<reference evidence="1" key="1">
    <citation type="submission" date="2020-11" db="EMBL/GenBank/DDBJ databases">
        <authorList>
            <person name="Tran Van P."/>
        </authorList>
    </citation>
    <scope>NUCLEOTIDE SEQUENCE</scope>
</reference>
<proteinExistence type="predicted"/>
<dbReference type="EMBL" id="OC319189">
    <property type="protein sequence ID" value="CAD7404542.1"/>
    <property type="molecule type" value="Genomic_DNA"/>
</dbReference>
<name>A0A7R9CXY7_TIMCR</name>
<protein>
    <submittedName>
        <fullName evidence="1">Uncharacterized protein</fullName>
    </submittedName>
</protein>
<organism evidence="1">
    <name type="scientific">Timema cristinae</name>
    <name type="common">Walking stick</name>
    <dbReference type="NCBI Taxonomy" id="61476"/>
    <lineage>
        <taxon>Eukaryota</taxon>
        <taxon>Metazoa</taxon>
        <taxon>Ecdysozoa</taxon>
        <taxon>Arthropoda</taxon>
        <taxon>Hexapoda</taxon>
        <taxon>Insecta</taxon>
        <taxon>Pterygota</taxon>
        <taxon>Neoptera</taxon>
        <taxon>Polyneoptera</taxon>
        <taxon>Phasmatodea</taxon>
        <taxon>Timematodea</taxon>
        <taxon>Timematoidea</taxon>
        <taxon>Timematidae</taxon>
        <taxon>Timema</taxon>
    </lineage>
</organism>
<dbReference type="AlphaFoldDB" id="A0A7R9CXY7"/>